<proteinExistence type="predicted"/>
<organism evidence="1 2">
    <name type="scientific">Actinokineospora xionganensis</name>
    <dbReference type="NCBI Taxonomy" id="2684470"/>
    <lineage>
        <taxon>Bacteria</taxon>
        <taxon>Bacillati</taxon>
        <taxon>Actinomycetota</taxon>
        <taxon>Actinomycetes</taxon>
        <taxon>Pseudonocardiales</taxon>
        <taxon>Pseudonocardiaceae</taxon>
        <taxon>Actinokineospora</taxon>
    </lineage>
</organism>
<evidence type="ECO:0000313" key="1">
    <source>
        <dbReference type="EMBL" id="MBC6451304.1"/>
    </source>
</evidence>
<name>A0ABR7LF10_9PSEU</name>
<dbReference type="Proteomes" id="UP000734823">
    <property type="component" value="Unassembled WGS sequence"/>
</dbReference>
<comment type="caution">
    <text evidence="1">The sequence shown here is derived from an EMBL/GenBank/DDBJ whole genome shotgun (WGS) entry which is preliminary data.</text>
</comment>
<accession>A0ABR7LF10</accession>
<protein>
    <submittedName>
        <fullName evidence="1">Uncharacterized protein</fullName>
    </submittedName>
</protein>
<gene>
    <name evidence="1" type="ORF">GPZ80_29505</name>
</gene>
<reference evidence="1 2" key="1">
    <citation type="submission" date="2020-06" db="EMBL/GenBank/DDBJ databases">
        <title>Actinokineospora xiongansis sp. nov., isolated from soil of Baiyangdian.</title>
        <authorList>
            <person name="Zhang X."/>
        </authorList>
    </citation>
    <scope>NUCLEOTIDE SEQUENCE [LARGE SCALE GENOMIC DNA]</scope>
    <source>
        <strain evidence="1 2">HBU206404</strain>
    </source>
</reference>
<evidence type="ECO:0000313" key="2">
    <source>
        <dbReference type="Proteomes" id="UP000734823"/>
    </source>
</evidence>
<dbReference type="EMBL" id="JABVED010000027">
    <property type="protein sequence ID" value="MBC6451304.1"/>
    <property type="molecule type" value="Genomic_DNA"/>
</dbReference>
<keyword evidence="2" id="KW-1185">Reference proteome</keyword>
<sequence length="215" mass="23992">MIPTYDVVPRIQVLPAALTRMTPRRVVEGFSLVRDYEPQFDITWEEAVECLDAEAKWLERAATTQDAKEFDELLYSASEQEAGDDFDYLFRGMDVGVAGLVFVLSAAGYATCYSCRGHAGIMTERAPQVRLATEPDRLQLLVGYAEHAECGLETDDEGLVTAYAPTVMGLHKLARLMADDRAVFETMENPSWLAQALELQDRQEDVEPDDDGDES</sequence>
<dbReference type="RefSeq" id="WP_187224378.1">
    <property type="nucleotide sequence ID" value="NZ_JABVED010000027.1"/>
</dbReference>